<evidence type="ECO:0000313" key="3">
    <source>
        <dbReference type="Proteomes" id="UP000190150"/>
    </source>
</evidence>
<feature type="coiled-coil region" evidence="1">
    <location>
        <begin position="93"/>
        <end position="120"/>
    </location>
</feature>
<evidence type="ECO:0000313" key="2">
    <source>
        <dbReference type="EMBL" id="SKB54882.1"/>
    </source>
</evidence>
<reference evidence="3" key="1">
    <citation type="submission" date="2017-02" db="EMBL/GenBank/DDBJ databases">
        <authorList>
            <person name="Varghese N."/>
            <person name="Submissions S."/>
        </authorList>
    </citation>
    <scope>NUCLEOTIDE SEQUENCE [LARGE SCALE GENOMIC DNA]</scope>
    <source>
        <strain evidence="3">DSM 24091</strain>
    </source>
</reference>
<dbReference type="STRING" id="1513896.SAMN05660841_01152"/>
<evidence type="ECO:0008006" key="4">
    <source>
        <dbReference type="Google" id="ProtNLM"/>
    </source>
</evidence>
<evidence type="ECO:0000256" key="1">
    <source>
        <dbReference type="SAM" id="Coils"/>
    </source>
</evidence>
<dbReference type="AlphaFoldDB" id="A0A1T5C5K5"/>
<organism evidence="2 3">
    <name type="scientific">Sphingobacterium nematocida</name>
    <dbReference type="NCBI Taxonomy" id="1513896"/>
    <lineage>
        <taxon>Bacteria</taxon>
        <taxon>Pseudomonadati</taxon>
        <taxon>Bacteroidota</taxon>
        <taxon>Sphingobacteriia</taxon>
        <taxon>Sphingobacteriales</taxon>
        <taxon>Sphingobacteriaceae</taxon>
        <taxon>Sphingobacterium</taxon>
    </lineage>
</organism>
<dbReference type="EMBL" id="FUZF01000003">
    <property type="protein sequence ID" value="SKB54882.1"/>
    <property type="molecule type" value="Genomic_DNA"/>
</dbReference>
<dbReference type="Proteomes" id="UP000190150">
    <property type="component" value="Unassembled WGS sequence"/>
</dbReference>
<accession>A0A1T5C5K5</accession>
<name>A0A1T5C5K5_9SPHI</name>
<keyword evidence="1" id="KW-0175">Coiled coil</keyword>
<protein>
    <recommendedName>
        <fullName evidence="4">Bacteriophage CI repressor helix-turn-helix domain-containing protein</fullName>
    </recommendedName>
</protein>
<dbReference type="RefSeq" id="WP_079642047.1">
    <property type="nucleotide sequence ID" value="NZ_FUZF01000003.1"/>
</dbReference>
<proteinExistence type="predicted"/>
<keyword evidence="3" id="KW-1185">Reference proteome</keyword>
<sequence>MDTARKRIIDFIENQSIRPKDFLLKTGLAKGFVDRSHQKSGISDIYLSKILDKFPEINAEWLVTGKGDMLKPLKPDVVEEHTIPYEPEPNTMISLLKKQLELLEETKQLQSEKIIRLETELADCKKGTRES</sequence>
<gene>
    <name evidence="2" type="ORF">SAMN05660841_01152</name>
</gene>
<dbReference type="OrthoDB" id="796548at2"/>